<dbReference type="Gene3D" id="2.160.20.80">
    <property type="entry name" value="E3 ubiquitin-protein ligase SopA"/>
    <property type="match status" value="1"/>
</dbReference>
<dbReference type="EMBL" id="WVIC01000018">
    <property type="protein sequence ID" value="NCJ06932.1"/>
    <property type="molecule type" value="Genomic_DNA"/>
</dbReference>
<gene>
    <name evidence="1" type="ORF">GS597_10505</name>
</gene>
<keyword evidence="2" id="KW-1185">Reference proteome</keyword>
<protein>
    <recommendedName>
        <fullName evidence="3">Pentapeptide repeat-containing protein</fullName>
    </recommendedName>
</protein>
<reference evidence="1" key="1">
    <citation type="submission" date="2019-12" db="EMBL/GenBank/DDBJ databases">
        <title>High-Quality draft genome sequences of three cyanobacteria isolated from the limestone walls of the Old Cathedral of Coimbra.</title>
        <authorList>
            <person name="Tiago I."/>
            <person name="Soares F."/>
            <person name="Portugal A."/>
        </authorList>
    </citation>
    <scope>NUCLEOTIDE SEQUENCE [LARGE SCALE GENOMIC DNA]</scope>
    <source>
        <strain evidence="1">C</strain>
    </source>
</reference>
<name>A0A8K2A003_9CYAN</name>
<dbReference type="PANTHER" id="PTHR14136">
    <property type="entry name" value="BTB_POZ DOMAIN-CONTAINING PROTEIN KCTD9"/>
    <property type="match status" value="1"/>
</dbReference>
<dbReference type="Pfam" id="PF00805">
    <property type="entry name" value="Pentapeptide"/>
    <property type="match status" value="1"/>
</dbReference>
<organism evidence="1 2">
    <name type="scientific">Petrachloros mirabilis ULC683</name>
    <dbReference type="NCBI Taxonomy" id="2781853"/>
    <lineage>
        <taxon>Bacteria</taxon>
        <taxon>Bacillati</taxon>
        <taxon>Cyanobacteriota</taxon>
        <taxon>Cyanophyceae</taxon>
        <taxon>Synechococcales</taxon>
        <taxon>Petrachlorosaceae</taxon>
        <taxon>Petrachloros</taxon>
        <taxon>Petrachloros mirabilis</taxon>
    </lineage>
</organism>
<dbReference type="PANTHER" id="PTHR14136:SF17">
    <property type="entry name" value="BTB_POZ DOMAIN-CONTAINING PROTEIN KCTD9"/>
    <property type="match status" value="1"/>
</dbReference>
<dbReference type="SUPFAM" id="SSF141571">
    <property type="entry name" value="Pentapeptide repeat-like"/>
    <property type="match status" value="1"/>
</dbReference>
<accession>A0A8K2A003</accession>
<evidence type="ECO:0000313" key="2">
    <source>
        <dbReference type="Proteomes" id="UP000607397"/>
    </source>
</evidence>
<comment type="caution">
    <text evidence="1">The sequence shown here is derived from an EMBL/GenBank/DDBJ whole genome shotgun (WGS) entry which is preliminary data.</text>
</comment>
<dbReference type="Proteomes" id="UP000607397">
    <property type="component" value="Unassembled WGS sequence"/>
</dbReference>
<evidence type="ECO:0008006" key="3">
    <source>
        <dbReference type="Google" id="ProtNLM"/>
    </source>
</evidence>
<sequence length="162" mass="17369">MDLDAPVWTSAPEGVELDTTSHLASAEAENPADQTSEQLLMDYAAGQRDFAKSDWGAVKLPKACLNLSNFQESHLVWANFQGAGLWHVNFSGAKLRHADLSGANLQGAMLNGADLRCANLRGANLSWAQLQGANLTDADLTDANLHQAQLDHVIMPDGTCLD</sequence>
<dbReference type="AlphaFoldDB" id="A0A8K2A003"/>
<dbReference type="InterPro" id="IPR051082">
    <property type="entry name" value="Pentapeptide-BTB/POZ_domain"/>
</dbReference>
<proteinExistence type="predicted"/>
<dbReference type="InterPro" id="IPR001646">
    <property type="entry name" value="5peptide_repeat"/>
</dbReference>
<evidence type="ECO:0000313" key="1">
    <source>
        <dbReference type="EMBL" id="NCJ06932.1"/>
    </source>
</evidence>